<reference evidence="2 3" key="1">
    <citation type="journal article" date="2021" name="Microbiol. Resour. Announc.">
        <title>Complete Genome Sequences of Two Rhodococcus sp. Strains with Large and Linear Chromosomes, Isolated from Apple Rhizosphere.</title>
        <authorList>
            <person name="Benning S."/>
            <person name="Brugnone N."/>
            <person name="Siani R."/>
            <person name="Kublik S."/>
            <person name="Schloter M."/>
            <person name="Rad V."/>
        </authorList>
    </citation>
    <scope>NUCLEOTIDE SEQUENCE [LARGE SCALE GENOMIC DNA]</scope>
    <source>
        <strain evidence="2 3">R79</strain>
    </source>
</reference>
<geneLocation type="plasmid" evidence="2 3">
    <name>unnamed5</name>
</geneLocation>
<dbReference type="Proteomes" id="UP000662986">
    <property type="component" value="Plasmid unnamed5"/>
</dbReference>
<sequence>MAKRSYSSSPDGSVGVVDIDHGDSDNAMKKQADVVTEASFIDRERERDGAREIDAAVEGMSLTRAAKDLHRAYPRSTSHADIHRRMERRLPSEIELRRSMSSRQRKARSVTKRQVLEAMPNTQHRALSRLVQEPQRWAEVNASLSKVNGDAVQLDDKDRQHVQRVDRAIQAYEKTSGRGHIVYTEVTMPDSIAVREQLPGSLSAGTVVSFDRFTMTRHNLHELDAERGSNDLALEIQTSRGMYLGMSDTAGGNTAHLLPRGIRLEVVAAHYAPYERNGGSMGERLVVQMREVPDPDPADGER</sequence>
<reference evidence="2 3" key="2">
    <citation type="journal article" date="2022" name="Arch. Microbiol.">
        <title>Rhodococcus pseudokoreensis sp. nov. isolated from the rhizosphere of young M26 apple rootstocks.</title>
        <authorList>
            <person name="Kampfer P."/>
            <person name="Glaeser S.P."/>
            <person name="Blom J."/>
            <person name="Wolf J."/>
            <person name="Benning S."/>
            <person name="Schloter M."/>
            <person name="Neumann-Schaal M."/>
        </authorList>
    </citation>
    <scope>NUCLEOTIDE SEQUENCE [LARGE SCALE GENOMIC DNA]</scope>
    <source>
        <strain evidence="2 3">R79</strain>
    </source>
</reference>
<feature type="region of interest" description="Disordered" evidence="1">
    <location>
        <begin position="1"/>
        <end position="31"/>
    </location>
</feature>
<name>A0A974ZQX3_9NOCA</name>
<accession>A0A974ZQX3</accession>
<dbReference type="EMBL" id="CP070614">
    <property type="protein sequence ID" value="QSE87176.1"/>
    <property type="molecule type" value="Genomic_DNA"/>
</dbReference>
<keyword evidence="2" id="KW-0614">Plasmid</keyword>
<evidence type="ECO:0008006" key="4">
    <source>
        <dbReference type="Google" id="ProtNLM"/>
    </source>
</evidence>
<gene>
    <name evidence="2" type="ORF">JWS13_00240</name>
</gene>
<proteinExistence type="predicted"/>
<protein>
    <recommendedName>
        <fullName evidence="4">ADP-ribosyltransferase exoenzyme</fullName>
    </recommendedName>
</protein>
<evidence type="ECO:0000313" key="3">
    <source>
        <dbReference type="Proteomes" id="UP000662986"/>
    </source>
</evidence>
<feature type="compositionally biased region" description="Basic and acidic residues" evidence="1">
    <location>
        <begin position="18"/>
        <end position="31"/>
    </location>
</feature>
<organism evidence="2 3">
    <name type="scientific">Rhodococcus pseudokoreensis</name>
    <dbReference type="NCBI Taxonomy" id="2811421"/>
    <lineage>
        <taxon>Bacteria</taxon>
        <taxon>Bacillati</taxon>
        <taxon>Actinomycetota</taxon>
        <taxon>Actinomycetes</taxon>
        <taxon>Mycobacteriales</taxon>
        <taxon>Nocardiaceae</taxon>
        <taxon>Rhodococcus</taxon>
    </lineage>
</organism>
<feature type="compositionally biased region" description="Low complexity" evidence="1">
    <location>
        <begin position="1"/>
        <end position="17"/>
    </location>
</feature>
<keyword evidence="3" id="KW-1185">Reference proteome</keyword>
<evidence type="ECO:0000256" key="1">
    <source>
        <dbReference type="SAM" id="MobiDB-lite"/>
    </source>
</evidence>
<evidence type="ECO:0000313" key="2">
    <source>
        <dbReference type="EMBL" id="QSE87176.1"/>
    </source>
</evidence>